<evidence type="ECO:0000313" key="4">
    <source>
        <dbReference type="Proteomes" id="UP000050471"/>
    </source>
</evidence>
<reference evidence="3 4" key="1">
    <citation type="submission" date="2015-09" db="EMBL/GenBank/DDBJ databases">
        <title>Draft genome sequence of Aliiroseovarius crassostreae CV919-312TSm, the causative agent of Roseovarius Oyster Disease (formerly Juvenile Oyster Disease).</title>
        <authorList>
            <person name="Kessner L."/>
            <person name="Spinard E."/>
            <person name="Nelson D."/>
        </authorList>
    </citation>
    <scope>NUCLEOTIDE SEQUENCE [LARGE SCALE GENOMIC DNA]</scope>
    <source>
        <strain evidence="3 4">CV919-312</strain>
    </source>
</reference>
<dbReference type="RefSeq" id="WP_055190885.1">
    <property type="nucleotide sequence ID" value="NZ_FPBS01000030.1"/>
</dbReference>
<keyword evidence="1" id="KW-0472">Membrane</keyword>
<gene>
    <name evidence="3" type="ORF">AKJ29_02075</name>
</gene>
<name>A0A0P7KLN7_9RHOB</name>
<feature type="transmembrane region" description="Helical" evidence="1">
    <location>
        <begin position="101"/>
        <end position="125"/>
    </location>
</feature>
<keyword evidence="1" id="KW-1133">Transmembrane helix</keyword>
<evidence type="ECO:0000256" key="1">
    <source>
        <dbReference type="SAM" id="Phobius"/>
    </source>
</evidence>
<keyword evidence="1" id="KW-0812">Transmembrane</keyword>
<sequence>MFKTTKRALAAIAAMPLYATTYAMAQVADVRGALEINRDALDEVAASQINEDGIEGGIVAIGNIVLIAAGCIGVIMAAFGISKLYAHYKEGEQARGSTVGYWAMVGIGGLMTIVAIVTAFVPTLFLDGV</sequence>
<evidence type="ECO:0000256" key="2">
    <source>
        <dbReference type="SAM" id="SignalP"/>
    </source>
</evidence>
<keyword evidence="4" id="KW-1185">Reference proteome</keyword>
<dbReference type="AlphaFoldDB" id="A0A0P7KLN7"/>
<keyword evidence="2" id="KW-0732">Signal</keyword>
<organism evidence="3 4">
    <name type="scientific">Aliiroseovarius crassostreae</name>
    <dbReference type="NCBI Taxonomy" id="154981"/>
    <lineage>
        <taxon>Bacteria</taxon>
        <taxon>Pseudomonadati</taxon>
        <taxon>Pseudomonadota</taxon>
        <taxon>Alphaproteobacteria</taxon>
        <taxon>Rhodobacterales</taxon>
        <taxon>Paracoccaceae</taxon>
        <taxon>Aliiroseovarius</taxon>
    </lineage>
</organism>
<dbReference type="EMBL" id="LKBA01000008">
    <property type="protein sequence ID" value="KPN62957.1"/>
    <property type="molecule type" value="Genomic_DNA"/>
</dbReference>
<comment type="caution">
    <text evidence="3">The sequence shown here is derived from an EMBL/GenBank/DDBJ whole genome shotgun (WGS) entry which is preliminary data.</text>
</comment>
<feature type="signal peptide" evidence="2">
    <location>
        <begin position="1"/>
        <end position="25"/>
    </location>
</feature>
<feature type="chain" id="PRO_5006141177" description="DUF4134 domain-containing protein" evidence="2">
    <location>
        <begin position="26"/>
        <end position="129"/>
    </location>
</feature>
<evidence type="ECO:0008006" key="5">
    <source>
        <dbReference type="Google" id="ProtNLM"/>
    </source>
</evidence>
<accession>A0A0P7KLN7</accession>
<feature type="transmembrane region" description="Helical" evidence="1">
    <location>
        <begin position="58"/>
        <end position="81"/>
    </location>
</feature>
<dbReference type="STRING" id="154981.AKJ29_02075"/>
<evidence type="ECO:0000313" key="3">
    <source>
        <dbReference type="EMBL" id="KPN62957.1"/>
    </source>
</evidence>
<dbReference type="Proteomes" id="UP000050471">
    <property type="component" value="Unassembled WGS sequence"/>
</dbReference>
<proteinExistence type="predicted"/>
<protein>
    <recommendedName>
        <fullName evidence="5">DUF4134 domain-containing protein</fullName>
    </recommendedName>
</protein>